<protein>
    <submittedName>
        <fullName evidence="2">Putative phage membrane protein</fullName>
    </submittedName>
</protein>
<sequence>MSEELTLTFEQTLILLAILTPINFFLWFCLGLGTFQAPDKPKTKPEGNHSKQLTNANYGAYIQSQGRYYN</sequence>
<evidence type="ECO:0000313" key="4">
    <source>
        <dbReference type="Proteomes" id="UP000069831"/>
    </source>
</evidence>
<evidence type="ECO:0000313" key="3">
    <source>
        <dbReference type="EMBL" id="NQP84037.1"/>
    </source>
</evidence>
<feature type="transmembrane region" description="Helical" evidence="1">
    <location>
        <begin position="12"/>
        <end position="35"/>
    </location>
</feature>
<gene>
    <name evidence="2" type="ORF">ERS132457_02092</name>
    <name evidence="3" type="ORF">HO898_10000</name>
</gene>
<evidence type="ECO:0000313" key="2">
    <source>
        <dbReference type="EMBL" id="CYW14337.1"/>
    </source>
</evidence>
<keyword evidence="1" id="KW-1133">Transmembrane helix</keyword>
<dbReference type="EMBL" id="FIIR01000039">
    <property type="protein sequence ID" value="CYW14337.1"/>
    <property type="molecule type" value="Genomic_DNA"/>
</dbReference>
<keyword evidence="1" id="KW-0472">Membrane</keyword>
<dbReference type="EMBL" id="JABLKP010000018">
    <property type="protein sequence ID" value="NQP84037.1"/>
    <property type="molecule type" value="Genomic_DNA"/>
</dbReference>
<name>A0A0Z8MVB4_STRSU</name>
<dbReference type="RefSeq" id="WP_024399990.1">
    <property type="nucleotide sequence ID" value="NZ_CEEK01000006.1"/>
</dbReference>
<dbReference type="AlphaFoldDB" id="A0A0Z8MVB4"/>
<proteinExistence type="predicted"/>
<dbReference type="Proteomes" id="UP000069831">
    <property type="component" value="Unassembled WGS sequence"/>
</dbReference>
<accession>A0A0Z8MVB4</accession>
<reference evidence="2 4" key="1">
    <citation type="submission" date="2016-02" db="EMBL/GenBank/DDBJ databases">
        <authorList>
            <consortium name="Pathogen Informatics"/>
        </authorList>
    </citation>
    <scope>NUCLEOTIDE SEQUENCE [LARGE SCALE GENOMIC DNA]</scope>
    <source>
        <strain evidence="2 4">LSS95</strain>
    </source>
</reference>
<reference evidence="3" key="2">
    <citation type="submission" date="2020-05" db="EMBL/GenBank/DDBJ databases">
        <title>Linking phenotype, genotype and ecology: antimicrobial resistance in the zoonotic pathogen Streptococcus suis.</title>
        <authorList>
            <person name="Hadjirin N.F."/>
            <person name="Miller E.L."/>
            <person name="Murray G.R."/>
            <person name="Yen P.L.K."/>
            <person name="Phuc H.D."/>
            <person name="Wileman T.M."/>
            <person name="Hernandez-Garcia J."/>
            <person name="Williamson S.M."/>
            <person name="Parkhill J."/>
            <person name="Maskell D.J."/>
            <person name="Zhou R."/>
            <person name="Fittipaldi N."/>
            <person name="Gottschalk M."/>
            <person name="Tucker A.D.W."/>
            <person name="Hoa N.T."/>
            <person name="Welch J."/>
            <person name="Weinert L.A."/>
        </authorList>
    </citation>
    <scope>NUCLEOTIDE SEQUENCE</scope>
    <source>
        <strain evidence="3">TMW_SS111</strain>
    </source>
</reference>
<organism evidence="2 4">
    <name type="scientific">Streptococcus suis</name>
    <dbReference type="NCBI Taxonomy" id="1307"/>
    <lineage>
        <taxon>Bacteria</taxon>
        <taxon>Bacillati</taxon>
        <taxon>Bacillota</taxon>
        <taxon>Bacilli</taxon>
        <taxon>Lactobacillales</taxon>
        <taxon>Streptococcaceae</taxon>
        <taxon>Streptococcus</taxon>
    </lineage>
</organism>
<keyword evidence="1" id="KW-0812">Transmembrane</keyword>
<dbReference type="Proteomes" id="UP000748881">
    <property type="component" value="Unassembled WGS sequence"/>
</dbReference>
<evidence type="ECO:0000256" key="1">
    <source>
        <dbReference type="SAM" id="Phobius"/>
    </source>
</evidence>